<dbReference type="PANTHER" id="PTHR31066:SF100">
    <property type="entry name" value="PB1 DOMAIN-CONTAINING PROTEIN"/>
    <property type="match status" value="1"/>
</dbReference>
<evidence type="ECO:0000313" key="4">
    <source>
        <dbReference type="Proteomes" id="UP001279734"/>
    </source>
</evidence>
<comment type="caution">
    <text evidence="3">The sequence shown here is derived from an EMBL/GenBank/DDBJ whole genome shotgun (WGS) entry which is preliminary data.</text>
</comment>
<protein>
    <recommendedName>
        <fullName evidence="2">PB1 domain-containing protein</fullName>
    </recommendedName>
</protein>
<feature type="compositionally biased region" description="Basic and acidic residues" evidence="1">
    <location>
        <begin position="22"/>
        <end position="34"/>
    </location>
</feature>
<dbReference type="Pfam" id="PF00564">
    <property type="entry name" value="PB1"/>
    <property type="match status" value="1"/>
</dbReference>
<feature type="domain" description="PB1" evidence="2">
    <location>
        <begin position="56"/>
        <end position="144"/>
    </location>
</feature>
<dbReference type="EMBL" id="BSYO01000026">
    <property type="protein sequence ID" value="GMH23685.1"/>
    <property type="molecule type" value="Genomic_DNA"/>
</dbReference>
<evidence type="ECO:0000313" key="3">
    <source>
        <dbReference type="EMBL" id="GMH23685.1"/>
    </source>
</evidence>
<reference evidence="3" key="1">
    <citation type="submission" date="2023-05" db="EMBL/GenBank/DDBJ databases">
        <title>Nepenthes gracilis genome sequencing.</title>
        <authorList>
            <person name="Fukushima K."/>
        </authorList>
    </citation>
    <scope>NUCLEOTIDE SEQUENCE</scope>
    <source>
        <strain evidence="3">SING2019-196</strain>
    </source>
</reference>
<dbReference type="CDD" id="cd06410">
    <property type="entry name" value="PB1_UP2"/>
    <property type="match status" value="1"/>
</dbReference>
<organism evidence="3 4">
    <name type="scientific">Nepenthes gracilis</name>
    <name type="common">Slender pitcher plant</name>
    <dbReference type="NCBI Taxonomy" id="150966"/>
    <lineage>
        <taxon>Eukaryota</taxon>
        <taxon>Viridiplantae</taxon>
        <taxon>Streptophyta</taxon>
        <taxon>Embryophyta</taxon>
        <taxon>Tracheophyta</taxon>
        <taxon>Spermatophyta</taxon>
        <taxon>Magnoliopsida</taxon>
        <taxon>eudicotyledons</taxon>
        <taxon>Gunneridae</taxon>
        <taxon>Pentapetalae</taxon>
        <taxon>Caryophyllales</taxon>
        <taxon>Nepenthaceae</taxon>
        <taxon>Nepenthes</taxon>
    </lineage>
</organism>
<dbReference type="AlphaFoldDB" id="A0AAD3Y154"/>
<keyword evidence="4" id="KW-1185">Reference proteome</keyword>
<name>A0AAD3Y154_NEPGR</name>
<feature type="region of interest" description="Disordered" evidence="1">
    <location>
        <begin position="1"/>
        <end position="38"/>
    </location>
</feature>
<sequence length="441" mass="47298">MEVPACSYPDSGDSSPQSGQNDFEKQPTSREEHPPGNSGCKVKFMVRYGGRIQPRPHDNQLSYVGGETKILAVDRTINFLSLLSKLSALCHANVTFKYQLPGEDLDALISVINDDDLEHMMHEYDRLHRGVSRPARLRLFLFPLSYSGQQCGFGPGVDAKSAKVILHEALTSLPVHAVGVSTAQPSTPTPGSENVDFLFGLDKRVEIPATPAIQVHQPIPDLDIQSGVPVFPDKPIVGLDPQFDARIQELNRLQISAQERLAMFPTKIDNNLVGGLAGDSFVQKLPAKITAPAISAAIPQSAAVSAMYCQQEKIIDRGFPATLGVEPQQPAYVISAPAGAYYGPIFQPVRGQGGPGYYMVPPSSTVPAALLPQLPKTAAHTEATGIQMRPVFTAFSQTDSGFTPVAYDSVTGRQVCYSAPARAVATTSYQGATGGKTIAKE</sequence>
<proteinExistence type="predicted"/>
<dbReference type="SMART" id="SM00666">
    <property type="entry name" value="PB1"/>
    <property type="match status" value="1"/>
</dbReference>
<gene>
    <name evidence="3" type="ORF">Nepgr_025528</name>
</gene>
<feature type="compositionally biased region" description="Polar residues" evidence="1">
    <location>
        <begin position="12"/>
        <end position="21"/>
    </location>
</feature>
<evidence type="ECO:0000259" key="2">
    <source>
        <dbReference type="SMART" id="SM00666"/>
    </source>
</evidence>
<dbReference type="SUPFAM" id="SSF54277">
    <property type="entry name" value="CAD &amp; PB1 domains"/>
    <property type="match status" value="1"/>
</dbReference>
<dbReference type="FunFam" id="3.10.20.90:FF:000058">
    <property type="entry name" value="Octicosapeptide/phox/Bem1p domain kinase superfamily protein"/>
    <property type="match status" value="1"/>
</dbReference>
<evidence type="ECO:0000256" key="1">
    <source>
        <dbReference type="SAM" id="MobiDB-lite"/>
    </source>
</evidence>
<accession>A0AAD3Y154</accession>
<dbReference type="InterPro" id="IPR000270">
    <property type="entry name" value="PB1_dom"/>
</dbReference>
<dbReference type="Proteomes" id="UP001279734">
    <property type="component" value="Unassembled WGS sequence"/>
</dbReference>
<dbReference type="InterPro" id="IPR053198">
    <property type="entry name" value="Gynoecium_Dev_Regulator"/>
</dbReference>
<dbReference type="PANTHER" id="PTHR31066">
    <property type="entry name" value="OS05G0427100 PROTEIN-RELATED"/>
    <property type="match status" value="1"/>
</dbReference>
<dbReference type="Gene3D" id="3.10.20.90">
    <property type="entry name" value="Phosphatidylinositol 3-kinase Catalytic Subunit, Chain A, domain 1"/>
    <property type="match status" value="1"/>
</dbReference>